<organism evidence="2 3">
    <name type="scientific">Senna tora</name>
    <dbReference type="NCBI Taxonomy" id="362788"/>
    <lineage>
        <taxon>Eukaryota</taxon>
        <taxon>Viridiplantae</taxon>
        <taxon>Streptophyta</taxon>
        <taxon>Embryophyta</taxon>
        <taxon>Tracheophyta</taxon>
        <taxon>Spermatophyta</taxon>
        <taxon>Magnoliopsida</taxon>
        <taxon>eudicotyledons</taxon>
        <taxon>Gunneridae</taxon>
        <taxon>Pentapetalae</taxon>
        <taxon>rosids</taxon>
        <taxon>fabids</taxon>
        <taxon>Fabales</taxon>
        <taxon>Fabaceae</taxon>
        <taxon>Caesalpinioideae</taxon>
        <taxon>Cassia clade</taxon>
        <taxon>Senna</taxon>
    </lineage>
</organism>
<feature type="compositionally biased region" description="Acidic residues" evidence="1">
    <location>
        <begin position="65"/>
        <end position="74"/>
    </location>
</feature>
<dbReference type="EMBL" id="JAAIUW010000003">
    <property type="protein sequence ID" value="KAF7840195.1"/>
    <property type="molecule type" value="Genomic_DNA"/>
</dbReference>
<keyword evidence="3" id="KW-1185">Reference proteome</keyword>
<proteinExistence type="predicted"/>
<name>A0A835CHF6_9FABA</name>
<sequence length="163" mass="18333">MASSSHHYSNNYQSFKDKVSSRTPKQNLDEEEEEEEGNHKEWLKLKLGVGGIGSGSSSSKIVVHEEEEEEESSKEEEARSGCSVGLGLGLGLGPKMKKEKEGVTLEWSRRLFIGKEGSWKKDYSQHWMDMGIPEQENADSHHCSTNLPHLSGLWFTLHSSTNR</sequence>
<protein>
    <submittedName>
        <fullName evidence="2">Uncharacterized protein</fullName>
    </submittedName>
</protein>
<gene>
    <name evidence="2" type="ORF">G2W53_008677</name>
</gene>
<feature type="compositionally biased region" description="Low complexity" evidence="1">
    <location>
        <begin position="1"/>
        <end position="12"/>
    </location>
</feature>
<dbReference type="AlphaFoldDB" id="A0A835CHF6"/>
<dbReference type="OrthoDB" id="1932457at2759"/>
<evidence type="ECO:0000313" key="2">
    <source>
        <dbReference type="EMBL" id="KAF7840195.1"/>
    </source>
</evidence>
<reference evidence="2" key="1">
    <citation type="submission" date="2020-09" db="EMBL/GenBank/DDBJ databases">
        <title>Genome-Enabled Discovery of Anthraquinone Biosynthesis in Senna tora.</title>
        <authorList>
            <person name="Kang S.-H."/>
            <person name="Pandey R.P."/>
            <person name="Lee C.-M."/>
            <person name="Sim J.-S."/>
            <person name="Jeong J.-T."/>
            <person name="Choi B.-S."/>
            <person name="Jung M."/>
            <person name="Ginzburg D."/>
            <person name="Zhao K."/>
            <person name="Won S.Y."/>
            <person name="Oh T.-J."/>
            <person name="Yu Y."/>
            <person name="Kim N.-H."/>
            <person name="Lee O.R."/>
            <person name="Lee T.-H."/>
            <person name="Bashyal P."/>
            <person name="Kim T.-S."/>
            <person name="Lee W.-H."/>
            <person name="Kawkins C."/>
            <person name="Kim C.-K."/>
            <person name="Kim J.S."/>
            <person name="Ahn B.O."/>
            <person name="Rhee S.Y."/>
            <person name="Sohng J.K."/>
        </authorList>
    </citation>
    <scope>NUCLEOTIDE SEQUENCE</scope>
    <source>
        <tissue evidence="2">Leaf</tissue>
    </source>
</reference>
<dbReference type="Proteomes" id="UP000634136">
    <property type="component" value="Unassembled WGS sequence"/>
</dbReference>
<accession>A0A835CHF6</accession>
<feature type="region of interest" description="Disordered" evidence="1">
    <location>
        <begin position="1"/>
        <end position="85"/>
    </location>
</feature>
<evidence type="ECO:0000313" key="3">
    <source>
        <dbReference type="Proteomes" id="UP000634136"/>
    </source>
</evidence>
<comment type="caution">
    <text evidence="2">The sequence shown here is derived from an EMBL/GenBank/DDBJ whole genome shotgun (WGS) entry which is preliminary data.</text>
</comment>
<evidence type="ECO:0000256" key="1">
    <source>
        <dbReference type="SAM" id="MobiDB-lite"/>
    </source>
</evidence>